<comment type="caution">
    <text evidence="2">The sequence shown here is derived from an EMBL/GenBank/DDBJ whole genome shotgun (WGS) entry which is preliminary data.</text>
</comment>
<evidence type="ECO:0000313" key="2">
    <source>
        <dbReference type="EMBL" id="MBG0836106.1"/>
    </source>
</evidence>
<dbReference type="RefSeq" id="WP_196475413.1">
    <property type="nucleotide sequence ID" value="NZ_JACFYX020000005.1"/>
</dbReference>
<keyword evidence="3" id="KW-1185">Reference proteome</keyword>
<evidence type="ECO:0000313" key="3">
    <source>
        <dbReference type="Proteomes" id="UP000596932"/>
    </source>
</evidence>
<dbReference type="Gene3D" id="3.40.1580.10">
    <property type="entry name" value="SMI1/KNR4-like"/>
    <property type="match status" value="1"/>
</dbReference>
<dbReference type="EMBL" id="JACFYX010000011">
    <property type="protein sequence ID" value="MBG0836106.1"/>
    <property type="molecule type" value="Genomic_DNA"/>
</dbReference>
<name>A0A931CY47_9PSED</name>
<dbReference type="InterPro" id="IPR037883">
    <property type="entry name" value="Knr4/Smi1-like_sf"/>
</dbReference>
<protein>
    <submittedName>
        <fullName evidence="2">SMI1/KNR4 family protein</fullName>
    </submittedName>
</protein>
<sequence>MRSLAHLERIFALGAHSVGTAHLLFNGSLSAQSDGRSALEHHLGYKIPDEIATFISIFGGTELFVDSFGLGIKILPFQKIYETNIGMEEFKEQFFPRYVIFGFDSTDDMLCLYCHESNVHFGILDHEAWGQPDIWASEAMIFVKFSNWLDFLIETGEAIPPSALRYET</sequence>
<gene>
    <name evidence="2" type="ORF">H3221_13425</name>
</gene>
<dbReference type="SUPFAM" id="SSF160631">
    <property type="entry name" value="SMI1/KNR4-like"/>
    <property type="match status" value="1"/>
</dbReference>
<dbReference type="Pfam" id="PF09346">
    <property type="entry name" value="SMI1_KNR4"/>
    <property type="match status" value="1"/>
</dbReference>
<proteinExistence type="predicted"/>
<accession>A0A931CY47</accession>
<feature type="domain" description="Knr4/Smi1-like" evidence="1">
    <location>
        <begin position="38"/>
        <end position="152"/>
    </location>
</feature>
<dbReference type="AlphaFoldDB" id="A0A931CY47"/>
<dbReference type="Proteomes" id="UP000596932">
    <property type="component" value="Unassembled WGS sequence"/>
</dbReference>
<evidence type="ECO:0000259" key="1">
    <source>
        <dbReference type="Pfam" id="PF09346"/>
    </source>
</evidence>
<dbReference type="InterPro" id="IPR018958">
    <property type="entry name" value="Knr4/Smi1-like_dom"/>
</dbReference>
<organism evidence="2 3">
    <name type="scientific">Pseudomonas chaetocerotis</name>
    <dbReference type="NCBI Taxonomy" id="2758695"/>
    <lineage>
        <taxon>Bacteria</taxon>
        <taxon>Pseudomonadati</taxon>
        <taxon>Pseudomonadota</taxon>
        <taxon>Gammaproteobacteria</taxon>
        <taxon>Pseudomonadales</taxon>
        <taxon>Pseudomonadaceae</taxon>
        <taxon>Pseudomonas</taxon>
    </lineage>
</organism>
<reference evidence="2" key="1">
    <citation type="submission" date="2020-07" db="EMBL/GenBank/DDBJ databases">
        <title>Pseudomonas chaetoceroseae sp. nov., a new member of the Pseudomonas oleovorans group isolated from a culture of Chaetoceros calcitrans.</title>
        <authorList>
            <person name="Girard L."/>
            <person name="Lood C."/>
            <person name="De Mot R."/>
            <person name="Baudart J."/>
        </authorList>
    </citation>
    <scope>NUCLEOTIDE SEQUENCE</scope>
    <source>
        <strain evidence="2">536</strain>
    </source>
</reference>